<dbReference type="EMBL" id="CP012174">
    <property type="protein sequence ID" value="AKV78213.1"/>
    <property type="molecule type" value="Genomic_DNA"/>
</dbReference>
<keyword evidence="1" id="KW-1133">Transmembrane helix</keyword>
<dbReference type="EMBL" id="CP012173">
    <property type="protein sequence ID" value="AKV75962.1"/>
    <property type="molecule type" value="Genomic_DNA"/>
</dbReference>
<keyword evidence="1" id="KW-0812">Transmembrane</keyword>
<keyword evidence="1" id="KW-0472">Membrane</keyword>
<dbReference type="Proteomes" id="UP000062475">
    <property type="component" value="Chromosome"/>
</dbReference>
<organism evidence="2 8">
    <name type="scientific">Metallosphaera sedula</name>
    <dbReference type="NCBI Taxonomy" id="43687"/>
    <lineage>
        <taxon>Archaea</taxon>
        <taxon>Thermoproteota</taxon>
        <taxon>Thermoprotei</taxon>
        <taxon>Sulfolobales</taxon>
        <taxon>Sulfolobaceae</taxon>
        <taxon>Metallosphaera</taxon>
    </lineage>
</organism>
<reference evidence="2 8" key="1">
    <citation type="journal article" date="2014" name="J. Bacteriol.">
        <title>Role of an Archaeal PitA Transporter in the Copper and Arsenic Resistance of Metallosphaera sedula, an Extreme Thermoacidophile.</title>
        <authorList>
            <person name="McCarthy S."/>
            <person name="Ai C."/>
            <person name="Wheaton G."/>
            <person name="Tevatia R."/>
            <person name="Eckrich V."/>
            <person name="Kelly R."/>
            <person name="Blum P."/>
        </authorList>
    </citation>
    <scope>NUCLEOTIDE SEQUENCE [LARGE SCALE GENOMIC DNA]</scope>
    <source>
        <strain evidence="2 8">CuR1</strain>
    </source>
</reference>
<dbReference type="Proteomes" id="UP000061362">
    <property type="component" value="Chromosome"/>
</dbReference>
<evidence type="ECO:0000313" key="7">
    <source>
        <dbReference type="EMBL" id="AKV82706.1"/>
    </source>
</evidence>
<dbReference type="PATRIC" id="fig|43687.5.peg.623"/>
<name>A0A088E2T8_9CREN</name>
<feature type="transmembrane region" description="Helical" evidence="1">
    <location>
        <begin position="167"/>
        <end position="190"/>
    </location>
</feature>
<reference evidence="10 11" key="2">
    <citation type="journal article" date="2015" name="Genome Announc.">
        <title>Complete Genome Sequences of Evolved Arsenate-Resistant Metallosphaera sedula Strains.</title>
        <authorList>
            <person name="Ai C."/>
            <person name="McCarthy S."/>
            <person name="Schackwitz W."/>
            <person name="Martin J."/>
            <person name="Lipzen A."/>
            <person name="Blum P."/>
        </authorList>
    </citation>
    <scope>NUCLEOTIDE SEQUENCE [LARGE SCALE GENOMIC DNA]</scope>
    <source>
        <strain evidence="5 11">ARS120-1</strain>
        <strain evidence="6 10">ARS120-2</strain>
        <strain evidence="3 13">ARS50-1</strain>
        <strain evidence="4 12">ARS50-2</strain>
    </source>
</reference>
<dbReference type="EMBL" id="CP012172">
    <property type="protein sequence ID" value="AKV73722.1"/>
    <property type="molecule type" value="Genomic_DNA"/>
</dbReference>
<evidence type="ECO:0000313" key="3">
    <source>
        <dbReference type="EMBL" id="AKV73722.1"/>
    </source>
</evidence>
<evidence type="ECO:0000313" key="12">
    <source>
        <dbReference type="Proteomes" id="UP000062475"/>
    </source>
</evidence>
<protein>
    <recommendedName>
        <fullName evidence="14">DUF1404 domain-containing protein</fullName>
    </recommendedName>
</protein>
<dbReference type="OrthoDB" id="36717at2157"/>
<dbReference type="Proteomes" id="UP000068832">
    <property type="component" value="Chromosome"/>
</dbReference>
<dbReference type="OMA" id="IFHVPSP"/>
<dbReference type="RefSeq" id="WP_012020569.1">
    <property type="nucleotide sequence ID" value="NZ_CP008822.1"/>
</dbReference>
<dbReference type="AlphaFoldDB" id="A0A088E2T8"/>
<dbReference type="Proteomes" id="UP000029084">
    <property type="component" value="Chromosome"/>
</dbReference>
<dbReference type="Proteomes" id="UP000062398">
    <property type="component" value="Chromosome"/>
</dbReference>
<dbReference type="GeneID" id="91755059"/>
<dbReference type="Proteomes" id="UP000056255">
    <property type="component" value="Chromosome"/>
</dbReference>
<sequence>MNFLKLGEVVGIALLFFSAVIYILGDPLLRLISYQGPILSGGLLGWYVLHSSTPNEKYVEDQDGERVPITSLLIRGRAWLLILVGIMLMVPWFTPQIYSVALHEQMIFVMSFIFQFIGGFIVGYVLPSLKFMEKFILYSLGFGADLFFVLLLYVYSNLFDISQTVLLNNVLVLVYGVKLLEGIMFGVYIVRRINAI</sequence>
<feature type="transmembrane region" description="Helical" evidence="1">
    <location>
        <begin position="78"/>
        <end position="94"/>
    </location>
</feature>
<proteinExistence type="predicted"/>
<evidence type="ECO:0008006" key="14">
    <source>
        <dbReference type="Google" id="ProtNLM"/>
    </source>
</evidence>
<evidence type="ECO:0000313" key="13">
    <source>
        <dbReference type="Proteomes" id="UP000068832"/>
    </source>
</evidence>
<evidence type="ECO:0000313" key="5">
    <source>
        <dbReference type="EMBL" id="AKV78213.1"/>
    </source>
</evidence>
<feature type="transmembrane region" description="Helical" evidence="1">
    <location>
        <begin position="7"/>
        <end position="25"/>
    </location>
</feature>
<accession>A0A088E2T8</accession>
<dbReference type="EMBL" id="CP008822">
    <property type="protein sequence ID" value="AIM26769.1"/>
    <property type="molecule type" value="Genomic_DNA"/>
</dbReference>
<evidence type="ECO:0000313" key="6">
    <source>
        <dbReference type="EMBL" id="AKV80458.1"/>
    </source>
</evidence>
<evidence type="ECO:0000313" key="4">
    <source>
        <dbReference type="EMBL" id="AKV75962.1"/>
    </source>
</evidence>
<evidence type="ECO:0000313" key="11">
    <source>
        <dbReference type="Proteomes" id="UP000062398"/>
    </source>
</evidence>
<evidence type="ECO:0000256" key="1">
    <source>
        <dbReference type="SAM" id="Phobius"/>
    </source>
</evidence>
<dbReference type="EMBL" id="CP012175">
    <property type="protein sequence ID" value="AKV80458.1"/>
    <property type="molecule type" value="Genomic_DNA"/>
</dbReference>
<evidence type="ECO:0000313" key="2">
    <source>
        <dbReference type="EMBL" id="AIM26769.1"/>
    </source>
</evidence>
<evidence type="ECO:0000313" key="10">
    <source>
        <dbReference type="Proteomes" id="UP000061362"/>
    </source>
</evidence>
<feature type="transmembrane region" description="Helical" evidence="1">
    <location>
        <begin position="135"/>
        <end position="155"/>
    </location>
</feature>
<feature type="transmembrane region" description="Helical" evidence="1">
    <location>
        <begin position="106"/>
        <end position="126"/>
    </location>
</feature>
<reference evidence="7 9" key="3">
    <citation type="submission" date="2015-07" db="EMBL/GenBank/DDBJ databases">
        <title>Physiological, transcriptional responses and genome re-sequencing of acid resistant extremely thermoacidophilic Metallosphaera sedula SARC-M1.</title>
        <authorList>
            <person name="Ai C."/>
            <person name="McCarthy S."/>
            <person name="Eckrich V."/>
            <person name="Rudrappa D."/>
            <person name="Qiu G."/>
            <person name="Blum P."/>
        </authorList>
    </citation>
    <scope>NUCLEOTIDE SEQUENCE [LARGE SCALE GENOMIC DNA]</scope>
    <source>
        <strain evidence="7 9">SARC-M1</strain>
    </source>
</reference>
<evidence type="ECO:0000313" key="8">
    <source>
        <dbReference type="Proteomes" id="UP000029084"/>
    </source>
</evidence>
<gene>
    <name evidence="2" type="ORF">HA72_0607</name>
    <name evidence="3" type="ORF">MsedA_0620</name>
    <name evidence="4" type="ORF">MsedB_0620</name>
    <name evidence="5" type="ORF">MsedC_0619</name>
    <name evidence="6" type="ORF">MsedD_0620</name>
    <name evidence="7" type="ORF">MsedE_0620</name>
</gene>
<evidence type="ECO:0000313" key="9">
    <source>
        <dbReference type="Proteomes" id="UP000056255"/>
    </source>
</evidence>
<dbReference type="EMBL" id="CP012176">
    <property type="protein sequence ID" value="AKV82706.1"/>
    <property type="molecule type" value="Genomic_DNA"/>
</dbReference>